<evidence type="ECO:0000256" key="1">
    <source>
        <dbReference type="SAM" id="Coils"/>
    </source>
</evidence>
<feature type="coiled-coil region" evidence="1">
    <location>
        <begin position="1298"/>
        <end position="1394"/>
    </location>
</feature>
<dbReference type="EMBL" id="BK015443">
    <property type="protein sequence ID" value="DAE06915.1"/>
    <property type="molecule type" value="Genomic_DNA"/>
</dbReference>
<feature type="region of interest" description="Disordered" evidence="2">
    <location>
        <begin position="1559"/>
        <end position="1596"/>
    </location>
</feature>
<dbReference type="PANTHER" id="PTHR23159:SF31">
    <property type="entry name" value="CENTROSOME-ASSOCIATED PROTEIN CEP250 ISOFORM X1"/>
    <property type="match status" value="1"/>
</dbReference>
<sequence>MIFKTIDDNSTLSGQRIVNVFEARKIAQDKLTASLKEQSVQLEIDRQELSLLEQKVKSGMTYEQAYAESIKKASAAAKEHAVSTKGVSGATDTFVAKQKKAQTELQATATSSKVAAVGVKALKLAFNMFSGLVISFAISKIIEGFQYLAESAERAKEKLEDIRTDLTTNRSSYESDRKTLEGLKDEYDSLTKKADELGGVQNLTNEEYQRYAEIMSQILGITPKLITGWDDEGNAISNKNSLLQQSIDLLDEEYEKSLRNNTTKSKNEDVANGIITELNEFENSADTTTASGTMWKMREDFVEEIENLNLDYSDLEKLYDYLFPDRTFSADKGFGTCESAFRTAIEAEDDYEKLAKSFVDKDNPIYNLFSDEVIDNMIENANEYFQELDRIQDDRETYYQKYKDQLNWNAQAAIDGSGQNVYKQLSDESKSAITEYIDSLDYASVKTSDDFLAMTSDVKSFVKTLASDGTFSDYINDIYAPQGDDESIEDYSQRVKDAIANVQKYIKDNNLSISLDFGTEDDPKGVQKIVDDLQKSYDDAISSAKEKYNITMSEDNLSAVEYYNEATESAEKYRNSLDDIYKSYNGINNIDRDIIYWDDESLEKYKRYIDSWGESAEDLRNSWSTVLGTSENIDGVEVAFTAMLQTDHGLVPLEQDTFWQYFDEIFNQSWNEDGTFDAEKFIQLDKEGTDMIINGQMEHVANMIAAAEGQYMNGVKLTADDVIAIGTPGYDKNGKDLMPDNNSKYKGKSMHEVQEWALENRYALAQLDEQAKKTNTSVNGLIAEAGKYDGNTDWDSWFAENVHTQEDIDNWRKIQQSCNDATEAKKKYLETDTPEKPPVSTITSSVKQIATQLEPQFKQLGEAYKNIFTENGFTLDNVDNEMLENLRKSFGEIEAEVGVAFDTSQLNSFFDVLTNGKSTASQVQQEFNNLATSYLYSTKTLKSLNESTANSVAKQLEELGVTNSLDLVVAALASKNDILAASKITLAETGFDVANATTEEILAFIGEQNEASVTGQVLAYLQLQKQLVNNTMLDTAADINNIIALAEAAGMTTESLYKLESAKSLFESAKKTGDHMMEQKALQDMQTAYSSVQNTVANWKPTANYKGIGGGKSAASKAGSKSETDEYLENFEKMQDKLKDLYDQGKITTKQYYDALRALAEKYLKDREKYADKLAEIEQEYAKGMKELYDTVISGIISKIDKRISALNDQKDAAVSALEAEEEAAKKVLEAQKEALQVEIDAIDKQISAKQELIDSINDEADAKQRAYDLDKAQYELDRLRNQKTIYEYSGKEKGFIYKTDDKAIRDQEQEVDDKKREIRIANIEKEISALEKRKSALEEQQNAIDDQIDAISDYYEELIANTEAYWDEIIKGMEETKTKWEELQELQENAELEMNLRSLGYEGGIDEVLALTDEQFAQFKNNYLQYIAGMNQGNQSFIDSLSQISGVDIGNLPDIFKETQEYIDMLGQGIDFTNLDASLSGVISGFTKIADEAGIATGAIIGGTATTSANSSGNKNGAQGENGQSSSGSGDSLNGGIKTMSEESVPKINEVANAFAGSEEGEDTGTSVAGSAQKASKAISSGKDSGGEEDESLQGAIKTQVEAAVDPDKGLPAEQKAWSELDSVIASIAENLERINTEIDKLANKKVGNIFSGLGISIGGGAQVDGTAFASGTLGKVSDNGVALGGELGREMVVRNGRFFTVGDNGAELFHHKKGDIIFNHKQTQDILKNGHTNSRGKAFAGGNVSSLPKEYSLPSQEVMDRMAKLEAGFNSLNRDESLLVQMQIRDNTKKIYEQNARAIQEVQKYNKSNSTSNTYNYSIDAIELPNVMNGEDFYRDIRRLNTLIKQQGSTRK</sequence>
<evidence type="ECO:0000256" key="2">
    <source>
        <dbReference type="SAM" id="MobiDB-lite"/>
    </source>
</evidence>
<feature type="region of interest" description="Disordered" evidence="2">
    <location>
        <begin position="1508"/>
        <end position="1540"/>
    </location>
</feature>
<feature type="compositionally biased region" description="Low complexity" evidence="2">
    <location>
        <begin position="1517"/>
        <end position="1537"/>
    </location>
</feature>
<keyword evidence="1" id="KW-0175">Coiled coil</keyword>
<feature type="coiled-coil region" evidence="1">
    <location>
        <begin position="149"/>
        <end position="200"/>
    </location>
</feature>
<protein>
    <submittedName>
        <fullName evidence="3">Nuclear pore complex protein</fullName>
    </submittedName>
</protein>
<accession>A0A8S5PKB0</accession>
<feature type="coiled-coil region" evidence="1">
    <location>
        <begin position="1124"/>
        <end position="1260"/>
    </location>
</feature>
<evidence type="ECO:0000313" key="3">
    <source>
        <dbReference type="EMBL" id="DAE06915.1"/>
    </source>
</evidence>
<dbReference type="PANTHER" id="PTHR23159">
    <property type="entry name" value="CENTROSOMAL PROTEIN 2"/>
    <property type="match status" value="1"/>
</dbReference>
<organism evidence="3">
    <name type="scientific">Siphoviridae sp. ctL0q1</name>
    <dbReference type="NCBI Taxonomy" id="2825449"/>
    <lineage>
        <taxon>Viruses</taxon>
        <taxon>Duplodnaviria</taxon>
        <taxon>Heunggongvirae</taxon>
        <taxon>Uroviricota</taxon>
        <taxon>Caudoviricetes</taxon>
    </lineage>
</organism>
<proteinExistence type="predicted"/>
<name>A0A8S5PKB0_9CAUD</name>
<feature type="compositionally biased region" description="Polar residues" evidence="2">
    <location>
        <begin position="1565"/>
        <end position="1584"/>
    </location>
</feature>
<reference evidence="3" key="1">
    <citation type="journal article" date="2021" name="Proc. Natl. Acad. Sci. U.S.A.">
        <title>A Catalog of Tens of Thousands of Viruses from Human Metagenomes Reveals Hidden Associations with Chronic Diseases.</title>
        <authorList>
            <person name="Tisza M.J."/>
            <person name="Buck C.B."/>
        </authorList>
    </citation>
    <scope>NUCLEOTIDE SEQUENCE</scope>
    <source>
        <strain evidence="3">CtL0q1</strain>
    </source>
</reference>